<dbReference type="OrthoDB" id="1951449at2"/>
<dbReference type="InterPro" id="IPR009926">
    <property type="entry name" value="T3SS_YcgR_PilZN"/>
</dbReference>
<reference evidence="4" key="1">
    <citation type="submission" date="2015-05" db="EMBL/GenBank/DDBJ databases">
        <authorList>
            <person name="Urmite Genomes"/>
        </authorList>
    </citation>
    <scope>NUCLEOTIDE SEQUENCE [LARGE SCALE GENOMIC DNA]</scope>
    <source>
        <strain evidence="4">LF1</strain>
    </source>
</reference>
<dbReference type="STRING" id="1499688.BN000_00811"/>
<dbReference type="AlphaFoldDB" id="A0A0U1NSA6"/>
<protein>
    <submittedName>
        <fullName evidence="3">Type IV pilus assembly PilZ</fullName>
    </submittedName>
</protein>
<evidence type="ECO:0000313" key="3">
    <source>
        <dbReference type="EMBL" id="CRK80920.1"/>
    </source>
</evidence>
<organism evidence="3 4">
    <name type="scientific">Neobacillus massiliamazoniensis</name>
    <dbReference type="NCBI Taxonomy" id="1499688"/>
    <lineage>
        <taxon>Bacteria</taxon>
        <taxon>Bacillati</taxon>
        <taxon>Bacillota</taxon>
        <taxon>Bacilli</taxon>
        <taxon>Bacillales</taxon>
        <taxon>Bacillaceae</taxon>
        <taxon>Neobacillus</taxon>
    </lineage>
</organism>
<dbReference type="GO" id="GO:0035438">
    <property type="term" value="F:cyclic-di-GMP binding"/>
    <property type="evidence" value="ECO:0007669"/>
    <property type="project" value="InterPro"/>
</dbReference>
<dbReference type="Pfam" id="PF12945">
    <property type="entry name" value="PilZNR"/>
    <property type="match status" value="1"/>
</dbReference>
<dbReference type="EMBL" id="CVRB01000001">
    <property type="protein sequence ID" value="CRK80920.1"/>
    <property type="molecule type" value="Genomic_DNA"/>
</dbReference>
<feature type="domain" description="PilZ" evidence="1">
    <location>
        <begin position="94"/>
        <end position="198"/>
    </location>
</feature>
<dbReference type="InterPro" id="IPR009875">
    <property type="entry name" value="PilZ_domain"/>
</dbReference>
<evidence type="ECO:0000259" key="1">
    <source>
        <dbReference type="Pfam" id="PF07238"/>
    </source>
</evidence>
<keyword evidence="4" id="KW-1185">Reference proteome</keyword>
<feature type="domain" description="Type III secretion system flagellar brake protein YcgR PilZN" evidence="2">
    <location>
        <begin position="4"/>
        <end position="85"/>
    </location>
</feature>
<evidence type="ECO:0000259" key="2">
    <source>
        <dbReference type="Pfam" id="PF12945"/>
    </source>
</evidence>
<name>A0A0U1NSA6_9BACI</name>
<dbReference type="Pfam" id="PF07238">
    <property type="entry name" value="PilZ"/>
    <property type="match status" value="1"/>
</dbReference>
<sequence length="206" mass="24251">MYPKVNQNIMIELTNSDQSCKSIVAEIRENEILIGVPLDRRMVGLLLEGTKINVHYLTDENQYMFHTEIIAKTKDIIPLFRIVKPKENEIIRVQRRENFRMPTNLRFHFREHEFYTINISAGGMLFSCQSSVELQVGYEISGTLFVPNQQNKVVYRINIQGEIKRIDSSTIEDRKNVAIEFTVMNQRDQMKITQYCFEKQLQNRLS</sequence>
<proteinExistence type="predicted"/>
<accession>A0A0U1NSA6</accession>
<gene>
    <name evidence="3" type="ORF">BN000_00811</name>
</gene>
<evidence type="ECO:0000313" key="4">
    <source>
        <dbReference type="Proteomes" id="UP000199087"/>
    </source>
</evidence>
<dbReference type="Proteomes" id="UP000199087">
    <property type="component" value="Unassembled WGS sequence"/>
</dbReference>
<dbReference type="Gene3D" id="2.40.10.220">
    <property type="entry name" value="predicted glycosyltransferase like domains"/>
    <property type="match status" value="1"/>
</dbReference>